<organism evidence="1 2">
    <name type="scientific">Camelus dromedarius</name>
    <name type="common">Dromedary</name>
    <name type="synonym">Arabian camel</name>
    <dbReference type="NCBI Taxonomy" id="9838"/>
    <lineage>
        <taxon>Eukaryota</taxon>
        <taxon>Metazoa</taxon>
        <taxon>Chordata</taxon>
        <taxon>Craniata</taxon>
        <taxon>Vertebrata</taxon>
        <taxon>Euteleostomi</taxon>
        <taxon>Mammalia</taxon>
        <taxon>Eutheria</taxon>
        <taxon>Laurasiatheria</taxon>
        <taxon>Artiodactyla</taxon>
        <taxon>Tylopoda</taxon>
        <taxon>Camelidae</taxon>
        <taxon>Camelus</taxon>
    </lineage>
</organism>
<sequence length="91" mass="10248">MASISRRLNRLFKEELAAGGKRRAITGFTLPRTSPGDSWRPVRLGRLRRVNAISVTRGEMLGTVELLGVELPSRLDRLEQHEPWSRPQTAA</sequence>
<proteinExistence type="predicted"/>
<name>A0A5N4CBU2_CAMDR</name>
<evidence type="ECO:0000313" key="1">
    <source>
        <dbReference type="EMBL" id="KAB1256392.1"/>
    </source>
</evidence>
<keyword evidence="2" id="KW-1185">Reference proteome</keyword>
<dbReference type="EMBL" id="JWIN03000030">
    <property type="protein sequence ID" value="KAB1256392.1"/>
    <property type="molecule type" value="Genomic_DNA"/>
</dbReference>
<dbReference type="AlphaFoldDB" id="A0A5N4CBU2"/>
<evidence type="ECO:0000313" key="2">
    <source>
        <dbReference type="Proteomes" id="UP000299084"/>
    </source>
</evidence>
<gene>
    <name evidence="1" type="ORF">Cadr_000027752</name>
</gene>
<protein>
    <submittedName>
        <fullName evidence="1">Uncharacterized protein</fullName>
    </submittedName>
</protein>
<accession>A0A5N4CBU2</accession>
<comment type="caution">
    <text evidence="1">The sequence shown here is derived from an EMBL/GenBank/DDBJ whole genome shotgun (WGS) entry which is preliminary data.</text>
</comment>
<dbReference type="Proteomes" id="UP000299084">
    <property type="component" value="Unassembled WGS sequence"/>
</dbReference>
<reference evidence="1 2" key="1">
    <citation type="journal article" date="2019" name="Mol. Ecol. Resour.">
        <title>Improving Illumina assemblies with Hi-C and long reads: an example with the North African dromedary.</title>
        <authorList>
            <person name="Elbers J.P."/>
            <person name="Rogers M.F."/>
            <person name="Perelman P.L."/>
            <person name="Proskuryakova A.A."/>
            <person name="Serdyukova N.A."/>
            <person name="Johnson W.E."/>
            <person name="Horin P."/>
            <person name="Corander J."/>
            <person name="Murphy D."/>
            <person name="Burger P.A."/>
        </authorList>
    </citation>
    <scope>NUCLEOTIDE SEQUENCE [LARGE SCALE GENOMIC DNA]</scope>
    <source>
        <strain evidence="1">Drom800</strain>
        <tissue evidence="1">Blood</tissue>
    </source>
</reference>